<dbReference type="RefSeq" id="WP_324717210.1">
    <property type="nucleotide sequence ID" value="NZ_CP141615.1"/>
</dbReference>
<protein>
    <submittedName>
        <fullName evidence="6">HAD family phosphatase</fullName>
    </submittedName>
</protein>
<dbReference type="PANTHER" id="PTHR46193">
    <property type="entry name" value="6-PHOSPHOGLUCONATE PHOSPHATASE"/>
    <property type="match status" value="1"/>
</dbReference>
<organism evidence="6 7">
    <name type="scientific">Carboxydichorda subterranea</name>
    <dbReference type="NCBI Taxonomy" id="3109565"/>
    <lineage>
        <taxon>Bacteria</taxon>
        <taxon>Bacillati</taxon>
        <taxon>Bacillota</taxon>
        <taxon>Limnochordia</taxon>
        <taxon>Limnochordales</taxon>
        <taxon>Geochordaceae</taxon>
        <taxon>Carboxydichorda</taxon>
    </lineage>
</organism>
<evidence type="ECO:0000256" key="2">
    <source>
        <dbReference type="ARBA" id="ARBA00006171"/>
    </source>
</evidence>
<dbReference type="Proteomes" id="UP001332192">
    <property type="component" value="Chromosome"/>
</dbReference>
<evidence type="ECO:0000256" key="1">
    <source>
        <dbReference type="ARBA" id="ARBA00001946"/>
    </source>
</evidence>
<sequence length="218" mass="23401">MAAVIFDMDGVLVVSNPAHFRAWQEFSKESGVVITEEMFHREFTGRKNEEALEALFPGRFTPEEKASLSRRKEALFRERFVATLEPVPGVQALVRDLRRHRVPLALATSGPPENAAAIVRHLGIDGAFDAVITGQDVEAAKPDPAIFLKAARALGVAPAQAVIVEDSIAGVRAAVAAGGVCLAVTTTEPAERLREAGARRVVPDFLGLRAADLLEMLG</sequence>
<keyword evidence="5" id="KW-0119">Carbohydrate metabolism</keyword>
<evidence type="ECO:0000256" key="3">
    <source>
        <dbReference type="ARBA" id="ARBA00022723"/>
    </source>
</evidence>
<evidence type="ECO:0000256" key="5">
    <source>
        <dbReference type="ARBA" id="ARBA00023277"/>
    </source>
</evidence>
<evidence type="ECO:0000256" key="4">
    <source>
        <dbReference type="ARBA" id="ARBA00022842"/>
    </source>
</evidence>
<dbReference type="Gene3D" id="1.10.150.240">
    <property type="entry name" value="Putative phosphatase, domain 2"/>
    <property type="match status" value="1"/>
</dbReference>
<dbReference type="SFLD" id="SFLDS00003">
    <property type="entry name" value="Haloacid_Dehalogenase"/>
    <property type="match status" value="1"/>
</dbReference>
<dbReference type="InterPro" id="IPR036412">
    <property type="entry name" value="HAD-like_sf"/>
</dbReference>
<name>A0ABZ1BZ18_9FIRM</name>
<dbReference type="SUPFAM" id="SSF56784">
    <property type="entry name" value="HAD-like"/>
    <property type="match status" value="1"/>
</dbReference>
<dbReference type="NCBIfam" id="TIGR01509">
    <property type="entry name" value="HAD-SF-IA-v3"/>
    <property type="match status" value="1"/>
</dbReference>
<reference evidence="6 7" key="1">
    <citation type="journal article" date="2024" name="Front. Microbiol.">
        <title>Novel thermophilic genera Geochorda gen. nov. and Carboxydochorda gen. nov. from the deep terrestrial subsurface reveal the ecophysiological diversity in the class Limnochordia.</title>
        <authorList>
            <person name="Karnachuk O.V."/>
            <person name="Lukina A.P."/>
            <person name="Avakyan M.R."/>
            <person name="Kadnikov V.V."/>
            <person name="Begmatov S."/>
            <person name="Beletsky A.V."/>
            <person name="Vlasova K.G."/>
            <person name="Novikov A.A."/>
            <person name="Shcherbakova V.A."/>
            <person name="Mardanov A.V."/>
            <person name="Ravin N.V."/>
        </authorList>
    </citation>
    <scope>NUCLEOTIDE SEQUENCE [LARGE SCALE GENOMIC DNA]</scope>
    <source>
        <strain evidence="6 7">L945</strain>
    </source>
</reference>
<keyword evidence="7" id="KW-1185">Reference proteome</keyword>
<dbReference type="SFLD" id="SFLDG01129">
    <property type="entry name" value="C1.5:_HAD__Beta-PGM__Phosphata"/>
    <property type="match status" value="1"/>
</dbReference>
<proteinExistence type="inferred from homology"/>
<dbReference type="InterPro" id="IPR051600">
    <property type="entry name" value="Beta-PGM-like"/>
</dbReference>
<keyword evidence="3" id="KW-0479">Metal-binding</keyword>
<dbReference type="PRINTS" id="PR00413">
    <property type="entry name" value="HADHALOGNASE"/>
</dbReference>
<dbReference type="SFLD" id="SFLDG01135">
    <property type="entry name" value="C1.5.6:_HAD__Beta-PGM__Phospha"/>
    <property type="match status" value="1"/>
</dbReference>
<keyword evidence="4" id="KW-0460">Magnesium</keyword>
<dbReference type="EMBL" id="CP141615">
    <property type="protein sequence ID" value="WRP17939.1"/>
    <property type="molecule type" value="Genomic_DNA"/>
</dbReference>
<dbReference type="Pfam" id="PF00702">
    <property type="entry name" value="Hydrolase"/>
    <property type="match status" value="1"/>
</dbReference>
<evidence type="ECO:0000313" key="7">
    <source>
        <dbReference type="Proteomes" id="UP001332192"/>
    </source>
</evidence>
<evidence type="ECO:0000313" key="6">
    <source>
        <dbReference type="EMBL" id="WRP17939.1"/>
    </source>
</evidence>
<gene>
    <name evidence="6" type="ORF">U7230_02695</name>
</gene>
<accession>A0ABZ1BZ18</accession>
<dbReference type="InterPro" id="IPR023198">
    <property type="entry name" value="PGP-like_dom2"/>
</dbReference>
<comment type="similarity">
    <text evidence="2">Belongs to the HAD-like hydrolase superfamily. CbbY/CbbZ/Gph/YieH family.</text>
</comment>
<dbReference type="PANTHER" id="PTHR46193:SF18">
    <property type="entry name" value="HEXITOL PHOSPHATASE B"/>
    <property type="match status" value="1"/>
</dbReference>
<dbReference type="InterPro" id="IPR006439">
    <property type="entry name" value="HAD-SF_hydro_IA"/>
</dbReference>
<dbReference type="Gene3D" id="3.40.50.1000">
    <property type="entry name" value="HAD superfamily/HAD-like"/>
    <property type="match status" value="1"/>
</dbReference>
<dbReference type="InterPro" id="IPR023214">
    <property type="entry name" value="HAD_sf"/>
</dbReference>
<comment type="cofactor">
    <cofactor evidence="1">
        <name>Mg(2+)</name>
        <dbReference type="ChEBI" id="CHEBI:18420"/>
    </cofactor>
</comment>